<dbReference type="EMBL" id="PDXB01000017">
    <property type="protein sequence ID" value="RYN26146.1"/>
    <property type="molecule type" value="Genomic_DNA"/>
</dbReference>
<feature type="region of interest" description="Disordered" evidence="1">
    <location>
        <begin position="210"/>
        <end position="229"/>
    </location>
</feature>
<reference evidence="2" key="1">
    <citation type="submission" date="2017-10" db="EMBL/GenBank/DDBJ databases">
        <authorList>
            <person name="Armitage A.D."/>
            <person name="Barbara D.J."/>
            <person name="Woodhall J.W."/>
            <person name="Sreenivasaprasad S."/>
            <person name="Lane C.R."/>
            <person name="Clarkson J.P."/>
            <person name="Harrison R.J."/>
        </authorList>
    </citation>
    <scope>NUCLEOTIDE SEQUENCE</scope>
    <source>
        <strain evidence="2">FERA 1164</strain>
    </source>
</reference>
<evidence type="ECO:0000313" key="2">
    <source>
        <dbReference type="EMBL" id="RYN26146.1"/>
    </source>
</evidence>
<dbReference type="AlphaFoldDB" id="A0AB37WDT7"/>
<comment type="caution">
    <text evidence="2">The sequence shown here is derived from an EMBL/GenBank/DDBJ whole genome shotgun (WGS) entry which is preliminary data.</text>
</comment>
<dbReference type="Proteomes" id="UP000292340">
    <property type="component" value="Unassembled WGS sequence"/>
</dbReference>
<evidence type="ECO:0000256" key="1">
    <source>
        <dbReference type="SAM" id="MobiDB-lite"/>
    </source>
</evidence>
<reference evidence="2" key="2">
    <citation type="journal article" date="2019" name="bioRxiv">
        <title>Genomics, evolutionary history and diagnostics of the Alternaria alternata species group including apple and Asian pear pathotypes.</title>
        <authorList>
            <person name="Armitage A.D."/>
            <person name="Cockerton H.M."/>
            <person name="Sreenivasaprasad S."/>
            <person name="Woodhall J.W."/>
            <person name="Lane C.R."/>
            <person name="Harrison R.J."/>
            <person name="Clarkson J.P."/>
        </authorList>
    </citation>
    <scope>NUCLEOTIDE SEQUENCE</scope>
    <source>
        <strain evidence="2">FERA 1164</strain>
    </source>
</reference>
<name>A0AB37WDT7_9PLEO</name>
<evidence type="ECO:0000313" key="3">
    <source>
        <dbReference type="Proteomes" id="UP000292340"/>
    </source>
</evidence>
<protein>
    <submittedName>
        <fullName evidence="2">Uncharacterized protein</fullName>
    </submittedName>
</protein>
<feature type="compositionally biased region" description="Polar residues" evidence="1">
    <location>
        <begin position="217"/>
        <end position="229"/>
    </location>
</feature>
<organism evidence="2 3">
    <name type="scientific">Alternaria tenuissima</name>
    <dbReference type="NCBI Taxonomy" id="119927"/>
    <lineage>
        <taxon>Eukaryota</taxon>
        <taxon>Fungi</taxon>
        <taxon>Dikarya</taxon>
        <taxon>Ascomycota</taxon>
        <taxon>Pezizomycotina</taxon>
        <taxon>Dothideomycetes</taxon>
        <taxon>Pleosporomycetidae</taxon>
        <taxon>Pleosporales</taxon>
        <taxon>Pleosporineae</taxon>
        <taxon>Pleosporaceae</taxon>
        <taxon>Alternaria</taxon>
        <taxon>Alternaria sect. Alternaria</taxon>
        <taxon>Alternaria alternata complex</taxon>
    </lineage>
</organism>
<proteinExistence type="predicted"/>
<gene>
    <name evidence="2" type="ORF">AA0115_g7129</name>
</gene>
<sequence>MDTLPYSHRTVKRPYPFEDDHAPIVHYEQPQYARGLSPNRGSLYLLGSIVDVKAQARREACNFIHHTSSLGSNQHYVIFDVFAKGDYFELLSNGLAFARLDKAFCTEARRLVGLEVRFQACLERKRWEEVTRPCGSYADGVVTFSVDVNVKSLINQADKVGDILLSSGSFLQCPTQNPAGETYYNPQILQIEGFHEKPDDIMIEADDARTPVVNPDRPTQSNTKPSLNPQDHVEQILDSLSHTNILHEIHTDTNRIKSTLMRQALSSSRQGI</sequence>
<accession>A0AB37WDT7</accession>